<name>A0A1Y3PZD7_9BACI</name>
<organism evidence="7 8">
    <name type="scientific">Bacillus thermozeamaize</name>
    <dbReference type="NCBI Taxonomy" id="230954"/>
    <lineage>
        <taxon>Bacteria</taxon>
        <taxon>Bacillati</taxon>
        <taxon>Bacillota</taxon>
        <taxon>Bacilli</taxon>
        <taxon>Bacillales</taxon>
        <taxon>Bacillaceae</taxon>
        <taxon>Bacillus</taxon>
    </lineage>
</organism>
<evidence type="ECO:0000256" key="4">
    <source>
        <dbReference type="PROSITE-ProRule" id="PRU00182"/>
    </source>
</evidence>
<accession>A0A1Y3PZD7</accession>
<proteinExistence type="inferred from homology"/>
<dbReference type="Pfam" id="PF01479">
    <property type="entry name" value="S4"/>
    <property type="match status" value="1"/>
</dbReference>
<dbReference type="CDD" id="cd00165">
    <property type="entry name" value="S4"/>
    <property type="match status" value="1"/>
</dbReference>
<dbReference type="InterPro" id="IPR036986">
    <property type="entry name" value="S4_RNA-bd_sf"/>
</dbReference>
<dbReference type="InterPro" id="IPR018496">
    <property type="entry name" value="PsdUridine_synth_RsuA/RluB_CS"/>
</dbReference>
<evidence type="ECO:0000256" key="3">
    <source>
        <dbReference type="ARBA" id="ARBA00023235"/>
    </source>
</evidence>
<dbReference type="InterPro" id="IPR002942">
    <property type="entry name" value="S4_RNA-bd"/>
</dbReference>
<dbReference type="SMART" id="SM00363">
    <property type="entry name" value="S4"/>
    <property type="match status" value="1"/>
</dbReference>
<dbReference type="GO" id="GO:0003723">
    <property type="term" value="F:RNA binding"/>
    <property type="evidence" value="ECO:0007669"/>
    <property type="project" value="UniProtKB-KW"/>
</dbReference>
<dbReference type="Pfam" id="PF00849">
    <property type="entry name" value="PseudoU_synth_2"/>
    <property type="match status" value="1"/>
</dbReference>
<dbReference type="InterPro" id="IPR042092">
    <property type="entry name" value="PsdUridine_s_RsuA/RluB/E/F_cat"/>
</dbReference>
<comment type="caution">
    <text evidence="7">The sequence shown here is derived from an EMBL/GenBank/DDBJ whole genome shotgun (WGS) entry which is preliminary data.</text>
</comment>
<keyword evidence="3 5" id="KW-0413">Isomerase</keyword>
<feature type="domain" description="RNA-binding S4" evidence="6">
    <location>
        <begin position="4"/>
        <end position="66"/>
    </location>
</feature>
<dbReference type="EC" id="5.4.99.-" evidence="5"/>
<dbReference type="PROSITE" id="PS50889">
    <property type="entry name" value="S4"/>
    <property type="match status" value="1"/>
</dbReference>
<reference evidence="8" key="1">
    <citation type="submission" date="2016-06" db="EMBL/GenBank/DDBJ databases">
        <authorList>
            <person name="Nascimento L."/>
            <person name="Pereira R.V."/>
            <person name="Martins L.F."/>
            <person name="Quaggio R.B."/>
            <person name="Silva A.M."/>
            <person name="Setubal J.C."/>
        </authorList>
    </citation>
    <scope>NUCLEOTIDE SEQUENCE [LARGE SCALE GENOMIC DNA]</scope>
</reference>
<dbReference type="GO" id="GO:0000455">
    <property type="term" value="P:enzyme-directed rRNA pseudouridine synthesis"/>
    <property type="evidence" value="ECO:0007669"/>
    <property type="project" value="UniProtKB-ARBA"/>
</dbReference>
<dbReference type="NCBIfam" id="TIGR00093">
    <property type="entry name" value="pseudouridine synthase"/>
    <property type="match status" value="1"/>
</dbReference>
<evidence type="ECO:0000259" key="6">
    <source>
        <dbReference type="SMART" id="SM00363"/>
    </source>
</evidence>
<evidence type="ECO:0000256" key="5">
    <source>
        <dbReference type="RuleBase" id="RU003887"/>
    </source>
</evidence>
<dbReference type="PANTHER" id="PTHR47683">
    <property type="entry name" value="PSEUDOURIDINE SYNTHASE FAMILY PROTEIN-RELATED"/>
    <property type="match status" value="1"/>
</dbReference>
<comment type="similarity">
    <text evidence="1 5">Belongs to the pseudouridine synthase RsuA family.</text>
</comment>
<dbReference type="FunFam" id="3.10.290.10:FF:000003">
    <property type="entry name" value="Pseudouridine synthase"/>
    <property type="match status" value="1"/>
</dbReference>
<dbReference type="GO" id="GO:0005829">
    <property type="term" value="C:cytosol"/>
    <property type="evidence" value="ECO:0007669"/>
    <property type="project" value="UniProtKB-ARBA"/>
</dbReference>
<dbReference type="FunFam" id="3.30.70.1560:FF:000001">
    <property type="entry name" value="Pseudouridine synthase"/>
    <property type="match status" value="1"/>
</dbReference>
<evidence type="ECO:0000313" key="7">
    <source>
        <dbReference type="EMBL" id="OUM89729.1"/>
    </source>
</evidence>
<dbReference type="SUPFAM" id="SSF55120">
    <property type="entry name" value="Pseudouridine synthase"/>
    <property type="match status" value="1"/>
</dbReference>
<dbReference type="InterPro" id="IPR000748">
    <property type="entry name" value="PsdUridine_synth_RsuA/RluB/E/F"/>
</dbReference>
<evidence type="ECO:0000313" key="8">
    <source>
        <dbReference type="Proteomes" id="UP000196475"/>
    </source>
</evidence>
<dbReference type="InterPro" id="IPR020103">
    <property type="entry name" value="PsdUridine_synth_cat_dom_sf"/>
</dbReference>
<dbReference type="PROSITE" id="PS01149">
    <property type="entry name" value="PSI_RSU"/>
    <property type="match status" value="1"/>
</dbReference>
<gene>
    <name evidence="7" type="ORF">BAA01_02920</name>
</gene>
<evidence type="ECO:0000256" key="2">
    <source>
        <dbReference type="ARBA" id="ARBA00022884"/>
    </source>
</evidence>
<dbReference type="AlphaFoldDB" id="A0A1Y3PZD7"/>
<evidence type="ECO:0000256" key="1">
    <source>
        <dbReference type="ARBA" id="ARBA00008348"/>
    </source>
</evidence>
<dbReference type="Gene3D" id="3.30.70.580">
    <property type="entry name" value="Pseudouridine synthase I, catalytic domain, N-terminal subdomain"/>
    <property type="match status" value="1"/>
</dbReference>
<dbReference type="Proteomes" id="UP000196475">
    <property type="component" value="Unassembled WGS sequence"/>
</dbReference>
<sequence length="248" mass="28434">MFQVRLQKVLAQAGVASRRKSEEWIRKGWVEVNGKVITQLGTKVNPQTDEIRVRGKLIRTEPKDKVYIIINKPKGVITSTSDPQGRRVVTDLVPLSERVFPVGRLDYDSEGLLLLTNDGELAYRMMHPRFEVEKVYLVWVKGRPTESDLQKLRDGIELEDGRTAPAIVRLLRVKERGGGYDSLCRIHLHEGRNRQVRRMFDAIGYPVLSLKRIQQGPLHLGDLKPGQFRFLSRKEVSRLKKMLDTKGS</sequence>
<dbReference type="GO" id="GO:0120159">
    <property type="term" value="F:rRNA pseudouridine synthase activity"/>
    <property type="evidence" value="ECO:0007669"/>
    <property type="project" value="UniProtKB-ARBA"/>
</dbReference>
<dbReference type="Gene3D" id="3.30.70.1560">
    <property type="entry name" value="Alpha-L RNA-binding motif"/>
    <property type="match status" value="1"/>
</dbReference>
<dbReference type="Gene3D" id="3.10.290.10">
    <property type="entry name" value="RNA-binding S4 domain"/>
    <property type="match status" value="1"/>
</dbReference>
<dbReference type="InterPro" id="IPR020094">
    <property type="entry name" value="TruA/RsuA/RluB/E/F_N"/>
</dbReference>
<keyword evidence="2 4" id="KW-0694">RNA-binding</keyword>
<dbReference type="InterPro" id="IPR050343">
    <property type="entry name" value="RsuA_PseudoU_synthase"/>
</dbReference>
<dbReference type="PANTHER" id="PTHR47683:SF2">
    <property type="entry name" value="RNA-BINDING S4 DOMAIN-CONTAINING PROTEIN"/>
    <property type="match status" value="1"/>
</dbReference>
<dbReference type="CDD" id="cd02870">
    <property type="entry name" value="PseudoU_synth_RsuA_like"/>
    <property type="match status" value="1"/>
</dbReference>
<dbReference type="EMBL" id="LZRT01000036">
    <property type="protein sequence ID" value="OUM89729.1"/>
    <property type="molecule type" value="Genomic_DNA"/>
</dbReference>
<dbReference type="SUPFAM" id="SSF55174">
    <property type="entry name" value="Alpha-L RNA-binding motif"/>
    <property type="match status" value="1"/>
</dbReference>
<dbReference type="InterPro" id="IPR006145">
    <property type="entry name" value="PsdUridine_synth_RsuA/RluA"/>
</dbReference>
<protein>
    <recommendedName>
        <fullName evidence="5">Pseudouridine synthase</fullName>
        <ecNumber evidence="5">5.4.99.-</ecNumber>
    </recommendedName>
</protein>